<evidence type="ECO:0000256" key="3">
    <source>
        <dbReference type="ARBA" id="ARBA00022692"/>
    </source>
</evidence>
<dbReference type="PROSITE" id="PS50262">
    <property type="entry name" value="G_PROTEIN_RECEP_F1_2"/>
    <property type="match status" value="1"/>
</dbReference>
<feature type="compositionally biased region" description="Pro residues" evidence="10">
    <location>
        <begin position="286"/>
        <end position="297"/>
    </location>
</feature>
<proteinExistence type="inferred from homology"/>
<feature type="region of interest" description="Disordered" evidence="10">
    <location>
        <begin position="272"/>
        <end position="316"/>
    </location>
</feature>
<evidence type="ECO:0000313" key="14">
    <source>
        <dbReference type="Proteomes" id="UP001174136"/>
    </source>
</evidence>
<feature type="transmembrane region" description="Helical" evidence="11">
    <location>
        <begin position="233"/>
        <end position="258"/>
    </location>
</feature>
<comment type="similarity">
    <text evidence="9">Belongs to the G-protein coupled receptor 1 family.</text>
</comment>
<keyword evidence="8 9" id="KW-0807">Transducer</keyword>
<evidence type="ECO:0000256" key="5">
    <source>
        <dbReference type="ARBA" id="ARBA00023040"/>
    </source>
</evidence>
<protein>
    <submittedName>
        <fullName evidence="13">5-hydroxytryptamine receptor 6</fullName>
    </submittedName>
</protein>
<evidence type="ECO:0000256" key="4">
    <source>
        <dbReference type="ARBA" id="ARBA00022989"/>
    </source>
</evidence>
<feature type="transmembrane region" description="Helical" evidence="11">
    <location>
        <begin position="31"/>
        <end position="56"/>
    </location>
</feature>
<keyword evidence="2" id="KW-1003">Cell membrane</keyword>
<dbReference type="GO" id="GO:0043410">
    <property type="term" value="P:positive regulation of MAPK cascade"/>
    <property type="evidence" value="ECO:0007669"/>
    <property type="project" value="TreeGrafter"/>
</dbReference>
<dbReference type="GO" id="GO:0005886">
    <property type="term" value="C:plasma membrane"/>
    <property type="evidence" value="ECO:0007669"/>
    <property type="project" value="UniProtKB-SubCell"/>
</dbReference>
<keyword evidence="4 11" id="KW-1133">Transmembrane helix</keyword>
<dbReference type="PROSITE" id="PS00237">
    <property type="entry name" value="G_PROTEIN_RECEP_F1_1"/>
    <property type="match status" value="1"/>
</dbReference>
<dbReference type="InterPro" id="IPR017452">
    <property type="entry name" value="GPCR_Rhodpsn_7TM"/>
</dbReference>
<dbReference type="Gene3D" id="1.20.1070.10">
    <property type="entry name" value="Rhodopsin 7-helix transmembrane proteins"/>
    <property type="match status" value="1"/>
</dbReference>
<dbReference type="Pfam" id="PF00001">
    <property type="entry name" value="7tm_1"/>
    <property type="match status" value="2"/>
</dbReference>
<evidence type="ECO:0000256" key="9">
    <source>
        <dbReference type="RuleBase" id="RU000688"/>
    </source>
</evidence>
<evidence type="ECO:0000256" key="8">
    <source>
        <dbReference type="ARBA" id="ARBA00023224"/>
    </source>
</evidence>
<evidence type="ECO:0000256" key="6">
    <source>
        <dbReference type="ARBA" id="ARBA00023136"/>
    </source>
</evidence>
<dbReference type="PANTHER" id="PTHR24248">
    <property type="entry name" value="ADRENERGIC RECEPTOR-RELATED G-PROTEIN COUPLED RECEPTOR"/>
    <property type="match status" value="1"/>
</dbReference>
<dbReference type="PRINTS" id="PR01102">
    <property type="entry name" value="5HT6RECEPTR"/>
</dbReference>
<sequence length="490" mass="52433">MDTISPSESQNGSFSPPGGGGAWGITASGPWLLAFMLTAIIIMTACGNVLLIGLVLAHRSLRCTSNCFLVSLFLSDLMVALVVMPPAMLNVLCGAWVLWPAFCPVWLCFDVMCCSASILNLCVISLDRYLLIISPLRYKQRMTPPRALLLVGAAWGLAALASFLPIEMKWHSLGHGGGGGQRSLTHGMLNSGSGGDGGNISSSYASHTQYPPSYFQPSGGQSFQCRLQVTLPFALVASVVTFFLPSGAICFTYCRILLAARRQARRVAALSHPPLPHQYQGVPSRPASPGPGAPRPQGPVAQQQEGDDYSHQEPTVSCSVPLSVNSERRRAHRQGRRALKASLTLGVLLGLFFGAWLPFFITNMAEAVCDCIPPALFDAITWLGYCNSTMNPIIYPLFMRDFKRALGKLLPCCFSRSPRRPSPALSLSLRNSGEPNIASDSPLPSSPSPDVASDPAHPPATATDAVNLLDAEHAGIELPLLLPNQVEALD</sequence>
<keyword evidence="7 9" id="KW-0675">Receptor</keyword>
<gene>
    <name evidence="13" type="primary">HTR6</name>
    <name evidence="13" type="ORF">N1851_020611</name>
</gene>
<evidence type="ECO:0000256" key="11">
    <source>
        <dbReference type="SAM" id="Phobius"/>
    </source>
</evidence>
<dbReference type="GO" id="GO:0004930">
    <property type="term" value="F:G protein-coupled receptor activity"/>
    <property type="evidence" value="ECO:0007669"/>
    <property type="project" value="UniProtKB-KW"/>
</dbReference>
<evidence type="ECO:0000256" key="10">
    <source>
        <dbReference type="SAM" id="MobiDB-lite"/>
    </source>
</evidence>
<feature type="transmembrane region" description="Helical" evidence="11">
    <location>
        <begin position="104"/>
        <end position="126"/>
    </location>
</feature>
<dbReference type="GO" id="GO:0071880">
    <property type="term" value="P:adenylate cyclase-activating adrenergic receptor signaling pathway"/>
    <property type="evidence" value="ECO:0007669"/>
    <property type="project" value="TreeGrafter"/>
</dbReference>
<feature type="transmembrane region" description="Helical" evidence="11">
    <location>
        <begin position="68"/>
        <end position="98"/>
    </location>
</feature>
<dbReference type="Proteomes" id="UP001174136">
    <property type="component" value="Unassembled WGS sequence"/>
</dbReference>
<accession>A0AA47MK12</accession>
<comment type="subcellular location">
    <subcellularLocation>
        <location evidence="1">Cell membrane</location>
        <topology evidence="1">Multi-pass membrane protein</topology>
    </subcellularLocation>
</comment>
<evidence type="ECO:0000256" key="2">
    <source>
        <dbReference type="ARBA" id="ARBA00022475"/>
    </source>
</evidence>
<name>A0AA47MK12_MERPO</name>
<reference evidence="13" key="1">
    <citation type="journal article" date="2023" name="Front. Mar. Sci.">
        <title>A new Merluccius polli reference genome to investigate the effects of global change in West African waters.</title>
        <authorList>
            <person name="Mateo J.L."/>
            <person name="Blanco-Fernandez C."/>
            <person name="Garcia-Vazquez E."/>
            <person name="Machado-Schiaffino G."/>
        </authorList>
    </citation>
    <scope>NUCLEOTIDE SEQUENCE</scope>
    <source>
        <strain evidence="13">C29</strain>
        <tissue evidence="13">Fin</tissue>
    </source>
</reference>
<feature type="transmembrane region" description="Helical" evidence="11">
    <location>
        <begin position="147"/>
        <end position="166"/>
    </location>
</feature>
<organism evidence="13 14">
    <name type="scientific">Merluccius polli</name>
    <name type="common">Benguela hake</name>
    <name type="synonym">Merluccius cadenati</name>
    <dbReference type="NCBI Taxonomy" id="89951"/>
    <lineage>
        <taxon>Eukaryota</taxon>
        <taxon>Metazoa</taxon>
        <taxon>Chordata</taxon>
        <taxon>Craniata</taxon>
        <taxon>Vertebrata</taxon>
        <taxon>Euteleostomi</taxon>
        <taxon>Actinopterygii</taxon>
        <taxon>Neopterygii</taxon>
        <taxon>Teleostei</taxon>
        <taxon>Neoteleostei</taxon>
        <taxon>Acanthomorphata</taxon>
        <taxon>Zeiogadaria</taxon>
        <taxon>Gadariae</taxon>
        <taxon>Gadiformes</taxon>
        <taxon>Gadoidei</taxon>
        <taxon>Merlucciidae</taxon>
        <taxon>Merluccius</taxon>
    </lineage>
</organism>
<evidence type="ECO:0000256" key="1">
    <source>
        <dbReference type="ARBA" id="ARBA00004651"/>
    </source>
</evidence>
<feature type="region of interest" description="Disordered" evidence="10">
    <location>
        <begin position="434"/>
        <end position="462"/>
    </location>
</feature>
<comment type="caution">
    <text evidence="13">The sequence shown here is derived from an EMBL/GenBank/DDBJ whole genome shotgun (WGS) entry which is preliminary data.</text>
</comment>
<keyword evidence="5 9" id="KW-0297">G-protein coupled receptor</keyword>
<keyword evidence="14" id="KW-1185">Reference proteome</keyword>
<evidence type="ECO:0000313" key="13">
    <source>
        <dbReference type="EMBL" id="KAK0141719.1"/>
    </source>
</evidence>
<dbReference type="EMBL" id="JAOPHQ010003751">
    <property type="protein sequence ID" value="KAK0141719.1"/>
    <property type="molecule type" value="Genomic_DNA"/>
</dbReference>
<dbReference type="PANTHER" id="PTHR24248:SF66">
    <property type="entry name" value="OCTOPAMINE RECEPTOR BETA-3R"/>
    <property type="match status" value="1"/>
</dbReference>
<keyword evidence="6 11" id="KW-0472">Membrane</keyword>
<keyword evidence="3 9" id="KW-0812">Transmembrane</keyword>
<dbReference type="AlphaFoldDB" id="A0AA47MK12"/>
<dbReference type="SUPFAM" id="SSF81321">
    <property type="entry name" value="Family A G protein-coupled receptor-like"/>
    <property type="match status" value="1"/>
</dbReference>
<dbReference type="InterPro" id="IPR000276">
    <property type="entry name" value="GPCR_Rhodpsn"/>
</dbReference>
<evidence type="ECO:0000256" key="7">
    <source>
        <dbReference type="ARBA" id="ARBA00023170"/>
    </source>
</evidence>
<feature type="domain" description="G-protein coupled receptors family 1 profile" evidence="12">
    <location>
        <begin position="47"/>
        <end position="395"/>
    </location>
</feature>
<feature type="transmembrane region" description="Helical" evidence="11">
    <location>
        <begin position="379"/>
        <end position="398"/>
    </location>
</feature>
<feature type="transmembrane region" description="Helical" evidence="11">
    <location>
        <begin position="338"/>
        <end position="359"/>
    </location>
</feature>
<dbReference type="PRINTS" id="PR00237">
    <property type="entry name" value="GPCRRHODOPSN"/>
</dbReference>
<evidence type="ECO:0000259" key="12">
    <source>
        <dbReference type="PROSITE" id="PS50262"/>
    </source>
</evidence>